<sequence length="896" mass="100819">MEIEIEEKSPVIRTAEYCMNLEDLQATALSINYTGQYLLLAGRRHLALKNLYDYTEPLKLFNRNSKFEVSCAEFAICNNSSAFCAIATSQLIEVLKWTESSPVLEYSLRAHTRVVTDIDWHSKHPYMLATCSIDTYTHLWDLRDPKRPILSLSAVCMSGATQVGFNRVSGNFIATAHDGDLRIWDIRKGSRPVQYITAHLNRIHGINWSHTEESNLITASQDGSVKFFDINNPRRAERIITTPTPSPVWRARYTPPAFKEGLVTIIVPLVGSESGENSLLLWSNSKNSQSPICSFTGHNDVILDFAYRNDPYRQSNDIEIFTWSRDQTFRVWKLDKELQKLCIQNTIETENGESALEYHQRNSTQPSCSLQHEFSIIFFPSIPGIQKYELDTDKRNAMIRIVANGFIIILQVIFPSGYPFSSPPIFEFCPGTTLDDNLSLKLMKSLKDSSASRVKKGKACLEHCLRALVSDLKKETGGDKAHYLRLQSPRLEGALSKALSDSLIPFPKTSGVRFNATGILVTFARPFTAKRFSLRNQTTTPRALSALSGGYLGNVNGSKPVFYPSKDIDRKSSTGVSICIYDASKLLMVSRELAENYVIIPTNLPRMCRKNREVAEEFGRADLVQTWSIAETIALALASSDFELSDDEMFSSPNPFAKTFLEALINHYAKLGDVQTAAMLCVTFGRYYQEISSRTSSFSTKSNTSHLHAQRLLKQSVSPYHTVTAMDVNSQSVIKYNAWVLAQHLKGQTRSNSWSDSLDDFRINEVNRSVLGESNRNFYDNLKKFYADILYCYNLLPARALILKFVSSPAAFSSTVEFVTECQICKKTSKSPSCLHCKKFLLYCSYCQLPIKGSANSCLSCSHSFHTAHLLEWFENHDVCPVAGCRCPCADNFGMT</sequence>
<dbReference type="OrthoDB" id="311712at2759"/>
<evidence type="ECO:0000259" key="4">
    <source>
        <dbReference type="Pfam" id="PF17120"/>
    </source>
</evidence>
<dbReference type="PANTHER" id="PTHR46170">
    <property type="entry name" value="GATOR COMPLEX PROTEIN WDR59"/>
    <property type="match status" value="1"/>
</dbReference>
<dbReference type="InterPro" id="IPR019775">
    <property type="entry name" value="WD40_repeat_CS"/>
</dbReference>
<keyword evidence="6" id="KW-1185">Reference proteome</keyword>
<feature type="repeat" description="WD" evidence="3">
    <location>
        <begin position="196"/>
        <end position="238"/>
    </location>
</feature>
<dbReference type="SMART" id="SM00320">
    <property type="entry name" value="WD40"/>
    <property type="match status" value="4"/>
</dbReference>
<evidence type="ECO:0000256" key="2">
    <source>
        <dbReference type="ARBA" id="ARBA00022737"/>
    </source>
</evidence>
<dbReference type="InterPro" id="IPR049566">
    <property type="entry name" value="WDR59_RTC1-like_RING_Znf"/>
</dbReference>
<dbReference type="InterPro" id="IPR015943">
    <property type="entry name" value="WD40/YVTN_repeat-like_dom_sf"/>
</dbReference>
<evidence type="ECO:0000256" key="3">
    <source>
        <dbReference type="PROSITE-ProRule" id="PRU00221"/>
    </source>
</evidence>
<dbReference type="GO" id="GO:0035591">
    <property type="term" value="F:signaling adaptor activity"/>
    <property type="evidence" value="ECO:0007669"/>
    <property type="project" value="TreeGrafter"/>
</dbReference>
<dbReference type="SUPFAM" id="SSF50978">
    <property type="entry name" value="WD40 repeat-like"/>
    <property type="match status" value="1"/>
</dbReference>
<evidence type="ECO:0000313" key="5">
    <source>
        <dbReference type="EMBL" id="KAG5668329.1"/>
    </source>
</evidence>
<dbReference type="PROSITE" id="PS00678">
    <property type="entry name" value="WD_REPEATS_1"/>
    <property type="match status" value="1"/>
</dbReference>
<protein>
    <recommendedName>
        <fullName evidence="4">WDR59/RTC1-like RING zinc finger domain-containing protein</fullName>
    </recommendedName>
</protein>
<dbReference type="InterPro" id="IPR036322">
    <property type="entry name" value="WD40_repeat_dom_sf"/>
</dbReference>
<name>A0A9J6BEL6_POLVA</name>
<dbReference type="Pfam" id="PF17120">
    <property type="entry name" value="zf-RING_16"/>
    <property type="match status" value="1"/>
</dbReference>
<organism evidence="5 6">
    <name type="scientific">Polypedilum vanderplanki</name>
    <name type="common">Sleeping chironomid midge</name>
    <dbReference type="NCBI Taxonomy" id="319348"/>
    <lineage>
        <taxon>Eukaryota</taxon>
        <taxon>Metazoa</taxon>
        <taxon>Ecdysozoa</taxon>
        <taxon>Arthropoda</taxon>
        <taxon>Hexapoda</taxon>
        <taxon>Insecta</taxon>
        <taxon>Pterygota</taxon>
        <taxon>Neoptera</taxon>
        <taxon>Endopterygota</taxon>
        <taxon>Diptera</taxon>
        <taxon>Nematocera</taxon>
        <taxon>Chironomoidea</taxon>
        <taxon>Chironomidae</taxon>
        <taxon>Chironominae</taxon>
        <taxon>Polypedilum</taxon>
        <taxon>Polypedilum</taxon>
    </lineage>
</organism>
<keyword evidence="1 3" id="KW-0853">WD repeat</keyword>
<dbReference type="PROSITE" id="PS50082">
    <property type="entry name" value="WD_REPEATS_2"/>
    <property type="match status" value="2"/>
</dbReference>
<dbReference type="PANTHER" id="PTHR46170:SF1">
    <property type="entry name" value="GATOR COMPLEX PROTEIN WDR59"/>
    <property type="match status" value="1"/>
</dbReference>
<keyword evidence="2" id="KW-0677">Repeat</keyword>
<dbReference type="InterPro" id="IPR049567">
    <property type="entry name" value="WDR59-like"/>
</dbReference>
<dbReference type="Pfam" id="PF00400">
    <property type="entry name" value="WD40"/>
    <property type="match status" value="2"/>
</dbReference>
<dbReference type="Proteomes" id="UP001107558">
    <property type="component" value="Chromosome 4"/>
</dbReference>
<evidence type="ECO:0000256" key="1">
    <source>
        <dbReference type="ARBA" id="ARBA00022574"/>
    </source>
</evidence>
<dbReference type="EMBL" id="JADBJN010000004">
    <property type="protein sequence ID" value="KAG5668329.1"/>
    <property type="molecule type" value="Genomic_DNA"/>
</dbReference>
<dbReference type="GO" id="GO:0034198">
    <property type="term" value="P:cellular response to amino acid starvation"/>
    <property type="evidence" value="ECO:0007669"/>
    <property type="project" value="TreeGrafter"/>
</dbReference>
<feature type="domain" description="WDR59/RTC1-like RING zinc finger" evidence="4">
    <location>
        <begin position="843"/>
        <end position="892"/>
    </location>
</feature>
<dbReference type="Gene3D" id="2.130.10.10">
    <property type="entry name" value="YVTN repeat-like/Quinoprotein amine dehydrogenase"/>
    <property type="match status" value="2"/>
</dbReference>
<dbReference type="GO" id="GO:0005774">
    <property type="term" value="C:vacuolar membrane"/>
    <property type="evidence" value="ECO:0007669"/>
    <property type="project" value="TreeGrafter"/>
</dbReference>
<dbReference type="GO" id="GO:0035859">
    <property type="term" value="C:Seh1-associated complex"/>
    <property type="evidence" value="ECO:0007669"/>
    <property type="project" value="TreeGrafter"/>
</dbReference>
<gene>
    <name evidence="5" type="ORF">PVAND_016273</name>
</gene>
<dbReference type="AlphaFoldDB" id="A0A9J6BEL6"/>
<dbReference type="GO" id="GO:1904263">
    <property type="term" value="P:positive regulation of TORC1 signaling"/>
    <property type="evidence" value="ECO:0007669"/>
    <property type="project" value="TreeGrafter"/>
</dbReference>
<reference evidence="5" key="1">
    <citation type="submission" date="2021-03" db="EMBL/GenBank/DDBJ databases">
        <title>Chromosome level genome of the anhydrobiotic midge Polypedilum vanderplanki.</title>
        <authorList>
            <person name="Yoshida Y."/>
            <person name="Kikawada T."/>
            <person name="Gusev O."/>
        </authorList>
    </citation>
    <scope>NUCLEOTIDE SEQUENCE</scope>
    <source>
        <strain evidence="5">NIAS01</strain>
        <tissue evidence="5">Whole body or cell culture</tissue>
    </source>
</reference>
<evidence type="ECO:0000313" key="6">
    <source>
        <dbReference type="Proteomes" id="UP001107558"/>
    </source>
</evidence>
<comment type="caution">
    <text evidence="5">The sequence shown here is derived from an EMBL/GenBank/DDBJ whole genome shotgun (WGS) entry which is preliminary data.</text>
</comment>
<dbReference type="InterPro" id="IPR001680">
    <property type="entry name" value="WD40_rpt"/>
</dbReference>
<proteinExistence type="predicted"/>
<feature type="repeat" description="WD" evidence="3">
    <location>
        <begin position="108"/>
        <end position="150"/>
    </location>
</feature>
<accession>A0A9J6BEL6</accession>